<feature type="compositionally biased region" description="Basic and acidic residues" evidence="1">
    <location>
        <begin position="1"/>
        <end position="11"/>
    </location>
</feature>
<evidence type="ECO:0000256" key="1">
    <source>
        <dbReference type="SAM" id="MobiDB-lite"/>
    </source>
</evidence>
<dbReference type="InterPro" id="IPR045713">
    <property type="entry name" value="DUF6069"/>
</dbReference>
<keyword evidence="2" id="KW-0472">Membrane</keyword>
<dbReference type="KEGG" id="mik:FOE78_08020"/>
<feature type="transmembrane region" description="Helical" evidence="2">
    <location>
        <begin position="126"/>
        <end position="147"/>
    </location>
</feature>
<feature type="transmembrane region" description="Helical" evidence="2">
    <location>
        <begin position="36"/>
        <end position="60"/>
    </location>
</feature>
<organism evidence="3 4">
    <name type="scientific">Microlunatus elymi</name>
    <dbReference type="NCBI Taxonomy" id="2596828"/>
    <lineage>
        <taxon>Bacteria</taxon>
        <taxon>Bacillati</taxon>
        <taxon>Actinomycetota</taxon>
        <taxon>Actinomycetes</taxon>
        <taxon>Propionibacteriales</taxon>
        <taxon>Propionibacteriaceae</taxon>
        <taxon>Microlunatus</taxon>
    </lineage>
</organism>
<sequence length="150" mass="15745">MTQRTAAREDTAPEVTTAQGNTAGAARRRLLRAGTIAVALIAALLDWVICTKIIGLTLMVDQGFGPTEVMPLLVAAAPILSGLAAWALLAILERLTPARATTIWRIVALVILALSLYSPITAAISISTATALVSMHLVVGAILIIGLRRR</sequence>
<proteinExistence type="predicted"/>
<evidence type="ECO:0000256" key="2">
    <source>
        <dbReference type="SAM" id="Phobius"/>
    </source>
</evidence>
<name>A0A516PXH5_9ACTN</name>
<accession>A0A516PXH5</accession>
<feature type="transmembrane region" description="Helical" evidence="2">
    <location>
        <begin position="72"/>
        <end position="91"/>
    </location>
</feature>
<gene>
    <name evidence="3" type="ORF">FOE78_08020</name>
</gene>
<reference evidence="3 4" key="1">
    <citation type="submission" date="2019-07" db="EMBL/GenBank/DDBJ databases">
        <title>Microlunatus dokdonensis sp. nov. isolated from the rhizospheric soil of the wild plant Elymus tsukushiensis.</title>
        <authorList>
            <person name="Ghim S.-Y."/>
            <person name="Hwang Y.-J."/>
            <person name="Son J.-S."/>
            <person name="Shin J.-H."/>
        </authorList>
    </citation>
    <scope>NUCLEOTIDE SEQUENCE [LARGE SCALE GENOMIC DNA]</scope>
    <source>
        <strain evidence="3 4">KUDC0627</strain>
    </source>
</reference>
<dbReference type="Pfam" id="PF19545">
    <property type="entry name" value="DUF6069"/>
    <property type="match status" value="1"/>
</dbReference>
<keyword evidence="2" id="KW-0812">Transmembrane</keyword>
<dbReference type="AlphaFoldDB" id="A0A516PXH5"/>
<evidence type="ECO:0000313" key="3">
    <source>
        <dbReference type="EMBL" id="QDP95852.1"/>
    </source>
</evidence>
<feature type="region of interest" description="Disordered" evidence="1">
    <location>
        <begin position="1"/>
        <end position="20"/>
    </location>
</feature>
<dbReference type="RefSeq" id="WP_143985818.1">
    <property type="nucleotide sequence ID" value="NZ_CP041692.1"/>
</dbReference>
<protein>
    <submittedName>
        <fullName evidence="3">Uncharacterized protein</fullName>
    </submittedName>
</protein>
<keyword evidence="2" id="KW-1133">Transmembrane helix</keyword>
<keyword evidence="4" id="KW-1185">Reference proteome</keyword>
<feature type="transmembrane region" description="Helical" evidence="2">
    <location>
        <begin position="103"/>
        <end position="120"/>
    </location>
</feature>
<dbReference type="OrthoDB" id="5008026at2"/>
<dbReference type="EMBL" id="CP041692">
    <property type="protein sequence ID" value="QDP95852.1"/>
    <property type="molecule type" value="Genomic_DNA"/>
</dbReference>
<evidence type="ECO:0000313" key="4">
    <source>
        <dbReference type="Proteomes" id="UP000319263"/>
    </source>
</evidence>
<dbReference type="Proteomes" id="UP000319263">
    <property type="component" value="Chromosome"/>
</dbReference>